<organism evidence="1 2">
    <name type="scientific">Saccharopolyspora halophila</name>
    <dbReference type="NCBI Taxonomy" id="405551"/>
    <lineage>
        <taxon>Bacteria</taxon>
        <taxon>Bacillati</taxon>
        <taxon>Actinomycetota</taxon>
        <taxon>Actinomycetes</taxon>
        <taxon>Pseudonocardiales</taxon>
        <taxon>Pseudonocardiaceae</taxon>
        <taxon>Saccharopolyspora</taxon>
    </lineage>
</organism>
<evidence type="ECO:0008006" key="3">
    <source>
        <dbReference type="Google" id="ProtNLM"/>
    </source>
</evidence>
<evidence type="ECO:0000313" key="2">
    <source>
        <dbReference type="Proteomes" id="UP001501218"/>
    </source>
</evidence>
<dbReference type="Proteomes" id="UP001501218">
    <property type="component" value="Unassembled WGS sequence"/>
</dbReference>
<protein>
    <recommendedName>
        <fullName evidence="3">Integrase</fullName>
    </recommendedName>
</protein>
<evidence type="ECO:0000313" key="1">
    <source>
        <dbReference type="EMBL" id="GAA2361062.1"/>
    </source>
</evidence>
<gene>
    <name evidence="1" type="ORF">GCM10009854_45380</name>
</gene>
<accession>A0ABN3GU33</accession>
<reference evidence="1 2" key="1">
    <citation type="journal article" date="2019" name="Int. J. Syst. Evol. Microbiol.">
        <title>The Global Catalogue of Microorganisms (GCM) 10K type strain sequencing project: providing services to taxonomists for standard genome sequencing and annotation.</title>
        <authorList>
            <consortium name="The Broad Institute Genomics Platform"/>
            <consortium name="The Broad Institute Genome Sequencing Center for Infectious Disease"/>
            <person name="Wu L."/>
            <person name="Ma J."/>
        </authorList>
    </citation>
    <scope>NUCLEOTIDE SEQUENCE [LARGE SCALE GENOMIC DNA]</scope>
    <source>
        <strain evidence="1 2">JCM 16221</strain>
    </source>
</reference>
<name>A0ABN3GU33_9PSEU</name>
<sequence length="111" mass="12478">MLRFRCEPDRTGRPLRGRAYKWTAQFRTRTPEQPGASEAIRLHDSAHSARDAVAQRLPSEYPEDAFPLATTPQPHLSALLEPPPTQIFRCRNEMSEPLEIAGISGLITNRG</sequence>
<dbReference type="EMBL" id="BAAARA010000021">
    <property type="protein sequence ID" value="GAA2361062.1"/>
    <property type="molecule type" value="Genomic_DNA"/>
</dbReference>
<comment type="caution">
    <text evidence="1">The sequence shown here is derived from an EMBL/GenBank/DDBJ whole genome shotgun (WGS) entry which is preliminary data.</text>
</comment>
<keyword evidence="2" id="KW-1185">Reference proteome</keyword>
<proteinExistence type="predicted"/>